<protein>
    <recommendedName>
        <fullName evidence="10">RING-type domain-containing protein</fullName>
    </recommendedName>
</protein>
<dbReference type="InterPro" id="IPR017907">
    <property type="entry name" value="Znf_RING_CS"/>
</dbReference>
<name>A0A3Q1ET46_9TELE</name>
<evidence type="ECO:0000256" key="3">
    <source>
        <dbReference type="ARBA" id="ARBA00022833"/>
    </source>
</evidence>
<dbReference type="Gene3D" id="3.30.40.10">
    <property type="entry name" value="Zinc/RING finger domain, C3HC4 (zinc finger)"/>
    <property type="match status" value="1"/>
</dbReference>
<keyword evidence="2 4" id="KW-0863">Zinc-finger</keyword>
<dbReference type="AlphaFoldDB" id="A0A3Q1ET46"/>
<reference evidence="8" key="2">
    <citation type="submission" date="2025-09" db="UniProtKB">
        <authorList>
            <consortium name="Ensembl"/>
        </authorList>
    </citation>
    <scope>IDENTIFICATION</scope>
</reference>
<dbReference type="InterPro" id="IPR000315">
    <property type="entry name" value="Znf_B-box"/>
</dbReference>
<evidence type="ECO:0000256" key="2">
    <source>
        <dbReference type="ARBA" id="ARBA00022771"/>
    </source>
</evidence>
<dbReference type="SUPFAM" id="SSF57845">
    <property type="entry name" value="B-box zinc-binding domain"/>
    <property type="match status" value="1"/>
</dbReference>
<sequence length="162" mass="19245">MVLLKEDLCCPVCHDIFKDPVIPSCGHSFCKVCLQSRWTENPNRECPVCKRRHLNDELPPNLALKNLCERFLQDKHQRCSEILCSLHSEEFKLFCLDHQQPVCVVCRDSEKHSNHTFRPIDEAARQHRKQLQETLELLKNKLKVSEQKCLFFWLWPKKNYCL</sequence>
<feature type="coiled-coil region" evidence="5">
    <location>
        <begin position="121"/>
        <end position="148"/>
    </location>
</feature>
<evidence type="ECO:0000256" key="4">
    <source>
        <dbReference type="PROSITE-ProRule" id="PRU00024"/>
    </source>
</evidence>
<dbReference type="InterPro" id="IPR001841">
    <property type="entry name" value="Znf_RING"/>
</dbReference>
<dbReference type="SUPFAM" id="SSF57850">
    <property type="entry name" value="RING/U-box"/>
    <property type="match status" value="1"/>
</dbReference>
<dbReference type="STRING" id="80966.ENSAPOP00000007268"/>
<evidence type="ECO:0008006" key="10">
    <source>
        <dbReference type="Google" id="ProtNLM"/>
    </source>
</evidence>
<dbReference type="Proteomes" id="UP000257200">
    <property type="component" value="Unplaced"/>
</dbReference>
<dbReference type="InterPro" id="IPR013083">
    <property type="entry name" value="Znf_RING/FYVE/PHD"/>
</dbReference>
<dbReference type="PROSITE" id="PS50119">
    <property type="entry name" value="ZF_BBOX"/>
    <property type="match status" value="1"/>
</dbReference>
<dbReference type="Gene3D" id="3.30.160.60">
    <property type="entry name" value="Classic Zinc Finger"/>
    <property type="match status" value="1"/>
</dbReference>
<reference evidence="8" key="1">
    <citation type="submission" date="2025-08" db="UniProtKB">
        <authorList>
            <consortium name="Ensembl"/>
        </authorList>
    </citation>
    <scope>IDENTIFICATION</scope>
</reference>
<dbReference type="GO" id="GO:0008270">
    <property type="term" value="F:zinc ion binding"/>
    <property type="evidence" value="ECO:0007669"/>
    <property type="project" value="UniProtKB-KW"/>
</dbReference>
<evidence type="ECO:0000259" key="7">
    <source>
        <dbReference type="PROSITE" id="PS50119"/>
    </source>
</evidence>
<evidence type="ECO:0000256" key="5">
    <source>
        <dbReference type="SAM" id="Coils"/>
    </source>
</evidence>
<dbReference type="SMART" id="SM00336">
    <property type="entry name" value="BBOX"/>
    <property type="match status" value="1"/>
</dbReference>
<dbReference type="InterPro" id="IPR050143">
    <property type="entry name" value="TRIM/RBCC"/>
</dbReference>
<accession>A0A3Q1ET46</accession>
<dbReference type="PROSITE" id="PS50089">
    <property type="entry name" value="ZF_RING_2"/>
    <property type="match status" value="1"/>
</dbReference>
<keyword evidence="3" id="KW-0862">Zinc</keyword>
<dbReference type="InterPro" id="IPR027370">
    <property type="entry name" value="Znf-RING_euk"/>
</dbReference>
<dbReference type="Ensembl" id="ENSAPOT00000005225.1">
    <property type="protein sequence ID" value="ENSAPOP00000007268.1"/>
    <property type="gene ID" value="ENSAPOG00000009211.1"/>
</dbReference>
<proteinExistence type="predicted"/>
<keyword evidence="5" id="KW-0175">Coiled coil</keyword>
<evidence type="ECO:0000256" key="1">
    <source>
        <dbReference type="ARBA" id="ARBA00022723"/>
    </source>
</evidence>
<organism evidence="8 9">
    <name type="scientific">Acanthochromis polyacanthus</name>
    <name type="common">spiny chromis</name>
    <dbReference type="NCBI Taxonomy" id="80966"/>
    <lineage>
        <taxon>Eukaryota</taxon>
        <taxon>Metazoa</taxon>
        <taxon>Chordata</taxon>
        <taxon>Craniata</taxon>
        <taxon>Vertebrata</taxon>
        <taxon>Euteleostomi</taxon>
        <taxon>Actinopterygii</taxon>
        <taxon>Neopterygii</taxon>
        <taxon>Teleostei</taxon>
        <taxon>Neoteleostei</taxon>
        <taxon>Acanthomorphata</taxon>
        <taxon>Ovalentaria</taxon>
        <taxon>Pomacentridae</taxon>
        <taxon>Acanthochromis</taxon>
    </lineage>
</organism>
<evidence type="ECO:0000259" key="6">
    <source>
        <dbReference type="PROSITE" id="PS50089"/>
    </source>
</evidence>
<keyword evidence="1" id="KW-0479">Metal-binding</keyword>
<dbReference type="PROSITE" id="PS00518">
    <property type="entry name" value="ZF_RING_1"/>
    <property type="match status" value="1"/>
</dbReference>
<evidence type="ECO:0000313" key="9">
    <source>
        <dbReference type="Proteomes" id="UP000257200"/>
    </source>
</evidence>
<feature type="domain" description="B box-type" evidence="7">
    <location>
        <begin position="79"/>
        <end position="120"/>
    </location>
</feature>
<dbReference type="InParanoid" id="A0A3Q1ET46"/>
<dbReference type="Pfam" id="PF00643">
    <property type="entry name" value="zf-B_box"/>
    <property type="match status" value="1"/>
</dbReference>
<dbReference type="PANTHER" id="PTHR24103">
    <property type="entry name" value="E3 UBIQUITIN-PROTEIN LIGASE TRIM"/>
    <property type="match status" value="1"/>
</dbReference>
<dbReference type="Pfam" id="PF13445">
    <property type="entry name" value="zf-RING_UBOX"/>
    <property type="match status" value="1"/>
</dbReference>
<dbReference type="SMART" id="SM00184">
    <property type="entry name" value="RING"/>
    <property type="match status" value="1"/>
</dbReference>
<evidence type="ECO:0000313" key="8">
    <source>
        <dbReference type="Ensembl" id="ENSAPOP00000007268.1"/>
    </source>
</evidence>
<dbReference type="GeneTree" id="ENSGT01030000234583"/>
<keyword evidence="9" id="KW-1185">Reference proteome</keyword>
<feature type="domain" description="RING-type" evidence="6">
    <location>
        <begin position="10"/>
        <end position="50"/>
    </location>
</feature>